<proteinExistence type="predicted"/>
<protein>
    <submittedName>
        <fullName evidence="3">O-methyltransferase</fullName>
    </submittedName>
</protein>
<keyword evidence="2" id="KW-0808">Transferase</keyword>
<dbReference type="InterPro" id="IPR029063">
    <property type="entry name" value="SAM-dependent_MTases_sf"/>
</dbReference>
<dbReference type="RefSeq" id="WP_189130714.1">
    <property type="nucleotide sequence ID" value="NZ_BMMS01000005.1"/>
</dbReference>
<evidence type="ECO:0000313" key="3">
    <source>
        <dbReference type="EMBL" id="GGO84084.1"/>
    </source>
</evidence>
<name>A0A917ZKW6_9ACTN</name>
<reference evidence="3" key="2">
    <citation type="submission" date="2020-09" db="EMBL/GenBank/DDBJ databases">
        <authorList>
            <person name="Sun Q."/>
            <person name="Zhou Y."/>
        </authorList>
    </citation>
    <scope>NUCLEOTIDE SEQUENCE</scope>
    <source>
        <strain evidence="3">CGMCC 4.7201</strain>
    </source>
</reference>
<dbReference type="GO" id="GO:0032259">
    <property type="term" value="P:methylation"/>
    <property type="evidence" value="ECO:0007669"/>
    <property type="project" value="UniProtKB-KW"/>
</dbReference>
<reference evidence="3" key="1">
    <citation type="journal article" date="2014" name="Int. J. Syst. Evol. Microbiol.">
        <title>Complete genome sequence of Corynebacterium casei LMG S-19264T (=DSM 44701T), isolated from a smear-ripened cheese.</title>
        <authorList>
            <consortium name="US DOE Joint Genome Institute (JGI-PGF)"/>
            <person name="Walter F."/>
            <person name="Albersmeier A."/>
            <person name="Kalinowski J."/>
            <person name="Ruckert C."/>
        </authorList>
    </citation>
    <scope>NUCLEOTIDE SEQUENCE</scope>
    <source>
        <strain evidence="3">CGMCC 4.7201</strain>
    </source>
</reference>
<sequence length="279" mass="31491">MRKSEPDRIRPELEGVPETLLWTLYYRAVEARRPDSVIDDPKAVELVEALDYPFEERFGGPSAFLGQLQALRALSFDNEVRRFLDLHPDGTVAALGEGLETQFRRVDNGRVHWVTVDLPETVELRRRLLPEQPRQRFVAASVLEEGWTDGIDTSRGLLITAQGLLMYLRPPEVRGLLSACAERFPGAGMVLDAVPRWFSAASRRGVLRTAGYTPPRMPWGIDADERHRLREAHPRIAEVRDVELPRGRGLFFGTVAPLLLRLPVARSKRPSVTALRFAA</sequence>
<organism evidence="3 4">
    <name type="scientific">Wenjunlia tyrosinilytica</name>
    <dbReference type="NCBI Taxonomy" id="1544741"/>
    <lineage>
        <taxon>Bacteria</taxon>
        <taxon>Bacillati</taxon>
        <taxon>Actinomycetota</taxon>
        <taxon>Actinomycetes</taxon>
        <taxon>Kitasatosporales</taxon>
        <taxon>Streptomycetaceae</taxon>
        <taxon>Wenjunlia</taxon>
    </lineage>
</organism>
<dbReference type="SUPFAM" id="SSF53335">
    <property type="entry name" value="S-adenosyl-L-methionine-dependent methyltransferases"/>
    <property type="match status" value="1"/>
</dbReference>
<evidence type="ECO:0000256" key="1">
    <source>
        <dbReference type="ARBA" id="ARBA00022603"/>
    </source>
</evidence>
<dbReference type="GO" id="GO:0008168">
    <property type="term" value="F:methyltransferase activity"/>
    <property type="evidence" value="ECO:0007669"/>
    <property type="project" value="UniProtKB-KW"/>
</dbReference>
<keyword evidence="4" id="KW-1185">Reference proteome</keyword>
<dbReference type="InterPro" id="IPR016874">
    <property type="entry name" value="TcmP-like"/>
</dbReference>
<comment type="caution">
    <text evidence="3">The sequence shown here is derived from an EMBL/GenBank/DDBJ whole genome shotgun (WGS) entry which is preliminary data.</text>
</comment>
<keyword evidence="1" id="KW-0489">Methyltransferase</keyword>
<dbReference type="EMBL" id="BMMS01000005">
    <property type="protein sequence ID" value="GGO84084.1"/>
    <property type="molecule type" value="Genomic_DNA"/>
</dbReference>
<evidence type="ECO:0000313" key="4">
    <source>
        <dbReference type="Proteomes" id="UP000641932"/>
    </source>
</evidence>
<gene>
    <name evidence="3" type="primary">omt</name>
    <name evidence="3" type="ORF">GCM10012280_14740</name>
</gene>
<dbReference type="Gene3D" id="3.40.50.150">
    <property type="entry name" value="Vaccinia Virus protein VP39"/>
    <property type="match status" value="1"/>
</dbReference>
<dbReference type="Pfam" id="PF04072">
    <property type="entry name" value="LCM"/>
    <property type="match status" value="1"/>
</dbReference>
<dbReference type="PANTHER" id="PTHR43619">
    <property type="entry name" value="S-ADENOSYL-L-METHIONINE-DEPENDENT METHYLTRANSFERASE YKTD-RELATED"/>
    <property type="match status" value="1"/>
</dbReference>
<accession>A0A917ZKW6</accession>
<dbReference type="InterPro" id="IPR007213">
    <property type="entry name" value="Ppm1/Ppm2/Tcmp"/>
</dbReference>
<dbReference type="Proteomes" id="UP000641932">
    <property type="component" value="Unassembled WGS sequence"/>
</dbReference>
<evidence type="ECO:0000256" key="2">
    <source>
        <dbReference type="ARBA" id="ARBA00022679"/>
    </source>
</evidence>
<dbReference type="AlphaFoldDB" id="A0A917ZKW6"/>
<dbReference type="PIRSF" id="PIRSF028177">
    <property type="entry name" value="Polyketide_synth_Omtfrase_TcmP"/>
    <property type="match status" value="1"/>
</dbReference>
<dbReference type="PANTHER" id="PTHR43619:SF2">
    <property type="entry name" value="S-ADENOSYL-L-METHIONINE-DEPENDENT METHYLTRANSFERASES SUPERFAMILY PROTEIN"/>
    <property type="match status" value="1"/>
</dbReference>